<evidence type="ECO:0000313" key="3">
    <source>
        <dbReference type="EMBL" id="GLS06329.1"/>
    </source>
</evidence>
<dbReference type="RefSeq" id="WP_018746413.1">
    <property type="nucleotide sequence ID" value="NZ_BSOZ01000140.1"/>
</dbReference>
<dbReference type="Gene3D" id="3.40.50.720">
    <property type="entry name" value="NAD(P)-binding Rossmann-like Domain"/>
    <property type="match status" value="1"/>
</dbReference>
<accession>A0ABQ6BX76</accession>
<dbReference type="PANTHER" id="PTHR42879:SF2">
    <property type="entry name" value="3-OXOACYL-[ACYL-CARRIER-PROTEIN] REDUCTASE FABG"/>
    <property type="match status" value="1"/>
</dbReference>
<dbReference type="Proteomes" id="UP001156836">
    <property type="component" value="Unassembled WGS sequence"/>
</dbReference>
<dbReference type="PANTHER" id="PTHR42879">
    <property type="entry name" value="3-OXOACYL-(ACYL-CARRIER-PROTEIN) REDUCTASE"/>
    <property type="match status" value="1"/>
</dbReference>
<dbReference type="PRINTS" id="PR00081">
    <property type="entry name" value="GDHRDH"/>
</dbReference>
<evidence type="ECO:0000259" key="2">
    <source>
        <dbReference type="SMART" id="SM00822"/>
    </source>
</evidence>
<comment type="caution">
    <text evidence="3">The sequence shown here is derived from an EMBL/GenBank/DDBJ whole genome shotgun (WGS) entry which is preliminary data.</text>
</comment>
<name>A0ABQ6BX76_9NEIS</name>
<dbReference type="InterPro" id="IPR050259">
    <property type="entry name" value="SDR"/>
</dbReference>
<dbReference type="PROSITE" id="PS00061">
    <property type="entry name" value="ADH_SHORT"/>
    <property type="match status" value="1"/>
</dbReference>
<evidence type="ECO:0000256" key="1">
    <source>
        <dbReference type="ARBA" id="ARBA00006484"/>
    </source>
</evidence>
<comment type="similarity">
    <text evidence="1">Belongs to the short-chain dehydrogenases/reductases (SDR) family.</text>
</comment>
<dbReference type="PRINTS" id="PR00080">
    <property type="entry name" value="SDRFAMILY"/>
</dbReference>
<dbReference type="SMART" id="SM00822">
    <property type="entry name" value="PKS_KR"/>
    <property type="match status" value="1"/>
</dbReference>
<dbReference type="EMBL" id="BSOZ01000140">
    <property type="protein sequence ID" value="GLS06329.1"/>
    <property type="molecule type" value="Genomic_DNA"/>
</dbReference>
<dbReference type="InterPro" id="IPR020904">
    <property type="entry name" value="Sc_DH/Rdtase_CS"/>
</dbReference>
<dbReference type="InterPro" id="IPR036291">
    <property type="entry name" value="NAD(P)-bd_dom_sf"/>
</dbReference>
<keyword evidence="4" id="KW-1185">Reference proteome</keyword>
<proteinExistence type="inferred from homology"/>
<dbReference type="SUPFAM" id="SSF51735">
    <property type="entry name" value="NAD(P)-binding Rossmann-fold domains"/>
    <property type="match status" value="1"/>
</dbReference>
<feature type="domain" description="Ketoreductase" evidence="2">
    <location>
        <begin position="12"/>
        <end position="195"/>
    </location>
</feature>
<dbReference type="NCBIfam" id="NF005559">
    <property type="entry name" value="PRK07231.1"/>
    <property type="match status" value="1"/>
</dbReference>
<dbReference type="InterPro" id="IPR057326">
    <property type="entry name" value="KR_dom"/>
</dbReference>
<dbReference type="Pfam" id="PF13561">
    <property type="entry name" value="adh_short_C2"/>
    <property type="match status" value="1"/>
</dbReference>
<reference evidence="4" key="1">
    <citation type="journal article" date="2019" name="Int. J. Syst. Evol. Microbiol.">
        <title>The Global Catalogue of Microorganisms (GCM) 10K type strain sequencing project: providing services to taxonomists for standard genome sequencing and annotation.</title>
        <authorList>
            <consortium name="The Broad Institute Genomics Platform"/>
            <consortium name="The Broad Institute Genome Sequencing Center for Infectious Disease"/>
            <person name="Wu L."/>
            <person name="Ma J."/>
        </authorList>
    </citation>
    <scope>NUCLEOTIDE SEQUENCE [LARGE SCALE GENOMIC DNA]</scope>
    <source>
        <strain evidence="4">NBRC 104970</strain>
    </source>
</reference>
<dbReference type="InterPro" id="IPR002347">
    <property type="entry name" value="SDR_fam"/>
</dbReference>
<evidence type="ECO:0000313" key="4">
    <source>
        <dbReference type="Proteomes" id="UP001156836"/>
    </source>
</evidence>
<protein>
    <submittedName>
        <fullName evidence="3">Beta-ketoacyl-ACP reductase</fullName>
    </submittedName>
</protein>
<organism evidence="3 4">
    <name type="scientific">Chitiniphilus shinanonensis</name>
    <dbReference type="NCBI Taxonomy" id="553088"/>
    <lineage>
        <taxon>Bacteria</taxon>
        <taxon>Pseudomonadati</taxon>
        <taxon>Pseudomonadota</taxon>
        <taxon>Betaproteobacteria</taxon>
        <taxon>Neisseriales</taxon>
        <taxon>Chitinibacteraceae</taxon>
        <taxon>Chitiniphilus</taxon>
    </lineage>
</organism>
<gene>
    <name evidence="3" type="ORF">GCM10007860_35090</name>
</gene>
<dbReference type="NCBIfam" id="NF009466">
    <property type="entry name" value="PRK12826.1-2"/>
    <property type="match status" value="1"/>
</dbReference>
<sequence>MNHIHDNAAAEPVALVTGGSRGVGAAIVRLLHAQGWRVAFTYLGSEDRARALVDELGETRLQAIRADARDPAAAGAMLSRAVDRFGRLDALVNNAGVTRDGSILMMNEDDWRAVLSANLDGAFYACKAAIPLFLRQRAGAIVNVSSVAGVVGVPGQANYCASKAGLIGMSRALALECAGRGVRVNVVAPGFIRTDMTDALNERQQADALARIPLKRFGETDEVAALVGFLLSPGASYVTGQVFVVDGGLTT</sequence>